<dbReference type="Proteomes" id="UP001410394">
    <property type="component" value="Unassembled WGS sequence"/>
</dbReference>
<dbReference type="RefSeq" id="WP_345921120.1">
    <property type="nucleotide sequence ID" value="NZ_JBDIVE010000012.1"/>
</dbReference>
<reference evidence="2 3" key="1">
    <citation type="journal article" date="2018" name="Int. J. Syst. Evol. Microbiol.">
        <title>Uliginosibacterium sediminicola sp. nov., isolated from freshwater sediment.</title>
        <authorList>
            <person name="Hwang W.M."/>
            <person name="Kim S.M."/>
            <person name="Kang K."/>
            <person name="Ahn T.Y."/>
        </authorList>
    </citation>
    <scope>NUCLEOTIDE SEQUENCE [LARGE SCALE GENOMIC DNA]</scope>
    <source>
        <strain evidence="2 3">M1-21</strain>
    </source>
</reference>
<evidence type="ECO:0000313" key="2">
    <source>
        <dbReference type="EMBL" id="MEN3070341.1"/>
    </source>
</evidence>
<protein>
    <submittedName>
        <fullName evidence="2">Uncharacterized protein</fullName>
    </submittedName>
</protein>
<feature type="region of interest" description="Disordered" evidence="1">
    <location>
        <begin position="1"/>
        <end position="21"/>
    </location>
</feature>
<feature type="compositionally biased region" description="Polar residues" evidence="1">
    <location>
        <begin position="11"/>
        <end position="21"/>
    </location>
</feature>
<evidence type="ECO:0000313" key="3">
    <source>
        <dbReference type="Proteomes" id="UP001410394"/>
    </source>
</evidence>
<accession>A0ABU9Z2L7</accession>
<keyword evidence="3" id="KW-1185">Reference proteome</keyword>
<name>A0ABU9Z2L7_9RHOO</name>
<gene>
    <name evidence="2" type="ORF">ABDB84_17790</name>
</gene>
<organism evidence="2 3">
    <name type="scientific">Uliginosibacterium sediminicola</name>
    <dbReference type="NCBI Taxonomy" id="2024550"/>
    <lineage>
        <taxon>Bacteria</taxon>
        <taxon>Pseudomonadati</taxon>
        <taxon>Pseudomonadota</taxon>
        <taxon>Betaproteobacteria</taxon>
        <taxon>Rhodocyclales</taxon>
        <taxon>Zoogloeaceae</taxon>
        <taxon>Uliginosibacterium</taxon>
    </lineage>
</organism>
<sequence length="103" mass="11227">MQSRHHDRRSGSATGSEQGSGADNAVANLLRLIQLYLDGALCEDCQQRVSAAICGQLQRIAQAPHVGAATREACFDLQEHWLHPRQGSSRACESTRRADGWQG</sequence>
<evidence type="ECO:0000256" key="1">
    <source>
        <dbReference type="SAM" id="MobiDB-lite"/>
    </source>
</evidence>
<dbReference type="EMBL" id="JBDIVE010000012">
    <property type="protein sequence ID" value="MEN3070341.1"/>
    <property type="molecule type" value="Genomic_DNA"/>
</dbReference>
<proteinExistence type="predicted"/>
<comment type="caution">
    <text evidence="2">The sequence shown here is derived from an EMBL/GenBank/DDBJ whole genome shotgun (WGS) entry which is preliminary data.</text>
</comment>